<evidence type="ECO:0000313" key="4">
    <source>
        <dbReference type="Proteomes" id="UP000662873"/>
    </source>
</evidence>
<dbReference type="AlphaFoldDB" id="A0A809S3R7"/>
<evidence type="ECO:0000313" key="3">
    <source>
        <dbReference type="EMBL" id="BBO23206.1"/>
    </source>
</evidence>
<feature type="domain" description="Shedu protein SduA C-terminal" evidence="2">
    <location>
        <begin position="228"/>
        <end position="374"/>
    </location>
</feature>
<accession>A0A809S3R7</accession>
<dbReference type="InterPro" id="IPR025359">
    <property type="entry name" value="SduA_C"/>
</dbReference>
<keyword evidence="1" id="KW-0175">Coiled coil</keyword>
<dbReference type="Proteomes" id="UP000662873">
    <property type="component" value="Chromosome"/>
</dbReference>
<dbReference type="EMBL" id="AP021858">
    <property type="protein sequence ID" value="BBO23206.1"/>
    <property type="molecule type" value="Genomic_DNA"/>
</dbReference>
<name>A0A809S3R7_9BACT</name>
<proteinExistence type="predicted"/>
<gene>
    <name evidence="3" type="ORF">NPRO_08010</name>
</gene>
<reference evidence="3" key="1">
    <citation type="journal article" name="DNA Res.">
        <title>The physiological potential of anammox bacteria as revealed by their core genome structure.</title>
        <authorList>
            <person name="Okubo T."/>
            <person name="Toyoda A."/>
            <person name="Fukuhara K."/>
            <person name="Uchiyama I."/>
            <person name="Harigaya Y."/>
            <person name="Kuroiwa M."/>
            <person name="Suzuki T."/>
            <person name="Murakami Y."/>
            <person name="Suwa Y."/>
            <person name="Takami H."/>
        </authorList>
    </citation>
    <scope>NUCLEOTIDE SEQUENCE</scope>
    <source>
        <strain evidence="3">317325-2</strain>
    </source>
</reference>
<dbReference type="KEGG" id="npy:NPRO_08010"/>
<organism evidence="3 4">
    <name type="scientific">Candidatus Nitrosymbiomonas proteolyticus</name>
    <dbReference type="NCBI Taxonomy" id="2608984"/>
    <lineage>
        <taxon>Bacteria</taxon>
        <taxon>Bacillati</taxon>
        <taxon>Armatimonadota</taxon>
        <taxon>Armatimonadota incertae sedis</taxon>
        <taxon>Candidatus Nitrosymbiomonas</taxon>
    </lineage>
</organism>
<evidence type="ECO:0000256" key="1">
    <source>
        <dbReference type="SAM" id="Coils"/>
    </source>
</evidence>
<feature type="coiled-coil region" evidence="1">
    <location>
        <begin position="169"/>
        <end position="196"/>
    </location>
</feature>
<dbReference type="Pfam" id="PF14082">
    <property type="entry name" value="SduA_C"/>
    <property type="match status" value="1"/>
</dbReference>
<protein>
    <recommendedName>
        <fullName evidence="2">Shedu protein SduA C-terminal domain-containing protein</fullName>
    </recommendedName>
</protein>
<evidence type="ECO:0000259" key="2">
    <source>
        <dbReference type="Pfam" id="PF14082"/>
    </source>
</evidence>
<sequence length="388" mass="43248">MAKAKAKPAEIFHEVKIAGKNFSSFANPVVYLEADLKTEFEKKGKDGQTRLQRLENATAIRGFKHLYEKTLGIGKCKRLILTSKATKLDGDDLHLNVDEYSKYGQTTFLGLYRETGLTVAEGYLASSLPASFPAKSTSLSEKEAKKATANVNAVIDRTAKNSKGVGKIAKATADALKQAKQDSLELKKQVADLRALLDASKLSLYEQDLEEFKLRLTKSYKETSGRGHWQGWFRGHSWVLGPNYLEPIEKSKVGFEQIPDFILPTLDGFADILELKLPNHEVIKQDASHAGSYFWSSDASKAIGQASNYIHEAEDNRLKLKEKLSELLGIELAFVKPRAFVIIGSDSDWSPQQRKAFRNLRATLHGVEVLTYSDIQRRAEALVKLLSD</sequence>